<reference evidence="2 3" key="1">
    <citation type="submission" date="2019-03" db="EMBL/GenBank/DDBJ databases">
        <title>Genomic Encyclopedia of Type Strains, Phase IV (KMG-IV): sequencing the most valuable type-strain genomes for metagenomic binning, comparative biology and taxonomic classification.</title>
        <authorList>
            <person name="Goeker M."/>
        </authorList>
    </citation>
    <scope>NUCLEOTIDE SEQUENCE [LARGE SCALE GENOMIC DNA]</scope>
    <source>
        <strain evidence="2 3">DSM 18063</strain>
    </source>
</reference>
<organism evidence="2 3">
    <name type="scientific">Rhodovulum marinum</name>
    <dbReference type="NCBI Taxonomy" id="320662"/>
    <lineage>
        <taxon>Bacteria</taxon>
        <taxon>Pseudomonadati</taxon>
        <taxon>Pseudomonadota</taxon>
        <taxon>Alphaproteobacteria</taxon>
        <taxon>Rhodobacterales</taxon>
        <taxon>Paracoccaceae</taxon>
        <taxon>Rhodovulum</taxon>
    </lineage>
</organism>
<dbReference type="Proteomes" id="UP000294835">
    <property type="component" value="Unassembled WGS sequence"/>
</dbReference>
<dbReference type="AlphaFoldDB" id="A0A4R2Q5T2"/>
<comment type="caution">
    <text evidence="2">The sequence shown here is derived from an EMBL/GenBank/DDBJ whole genome shotgun (WGS) entry which is preliminary data.</text>
</comment>
<dbReference type="EMBL" id="SLXP01000002">
    <property type="protein sequence ID" value="TCP43188.1"/>
    <property type="molecule type" value="Genomic_DNA"/>
</dbReference>
<keyword evidence="3" id="KW-1185">Reference proteome</keyword>
<evidence type="ECO:0000256" key="1">
    <source>
        <dbReference type="SAM" id="MobiDB-lite"/>
    </source>
</evidence>
<evidence type="ECO:0000313" key="2">
    <source>
        <dbReference type="EMBL" id="TCP43188.1"/>
    </source>
</evidence>
<accession>A0A4R2Q5T2</accession>
<evidence type="ECO:0000313" key="3">
    <source>
        <dbReference type="Proteomes" id="UP000294835"/>
    </source>
</evidence>
<feature type="region of interest" description="Disordered" evidence="1">
    <location>
        <begin position="1"/>
        <end position="25"/>
    </location>
</feature>
<gene>
    <name evidence="2" type="ORF">EV662_102384</name>
</gene>
<name>A0A4R2Q5T2_9RHOB</name>
<proteinExistence type="predicted"/>
<sequence>MLQRVGRRVEDWQPSNGCRKSDHGSSRTVSYVRSCLPVEFFWRHFEMFKKIAFSSACTLLVATSASASTLIYEANFIATLDSVLMSVSAIIPPTNPGEWETLIQLDPIAYRSLSQTGDAMGFSPEQWFNGMEPGDSTRAKFQVFADAPSLELGNPIDEERARDLGIEVRCRLSDSNLDTTFCANYGASSLSLTADGMGFQASSFSSAAAPYNSFRIDPNGGSLVFGNEAYYTGKFDEVHWWTFDGMTVQFSFSDVNVTIPAINPNSLPAPIPLPGSILLLTGAIAFMAGSGRLVQRHENCSEPQS</sequence>
<protein>
    <submittedName>
        <fullName evidence="2">Uncharacterized protein</fullName>
    </submittedName>
</protein>